<feature type="transmembrane region" description="Helical" evidence="10">
    <location>
        <begin position="98"/>
        <end position="119"/>
    </location>
</feature>
<feature type="domain" description="Major facilitator superfamily (MFS) profile" evidence="11">
    <location>
        <begin position="24"/>
        <end position="482"/>
    </location>
</feature>
<keyword evidence="3 9" id="KW-0813">Transport</keyword>
<dbReference type="Proteomes" id="UP000256645">
    <property type="component" value="Unassembled WGS sequence"/>
</dbReference>
<comment type="similarity">
    <text evidence="2 9">Belongs to the major facilitator superfamily. Sugar transporter (TC 2.A.1.1) family.</text>
</comment>
<evidence type="ECO:0000256" key="9">
    <source>
        <dbReference type="RuleBase" id="RU003346"/>
    </source>
</evidence>
<feature type="transmembrane region" description="Helical" evidence="10">
    <location>
        <begin position="21"/>
        <end position="48"/>
    </location>
</feature>
<sequence length="550" mass="59436">MGLTRAPEDRPTPPEVYNIRVYLLAIICCLGSWIFGFPVGSIGGVIVLPSFQDDFHLPAVGSHAYNNVTSNIISLFQIGGLIGSMAMFPGMKVLGRKFALAASAAVAVVGAVLQTFSYGRLGMMYAGRLVTGIGAGCVTVVVPLYLAELSPPAVRGSIVGIYEINNQLSSLLGYWCNYIVNLYIPPTATRQWQIPLALQLVPSSLLLMAALFIIPESPRFLVNKNKQAEARKVLAFVRHLPQEHEYINSEIADFETAHQNQLRAKASSKGRFGLVRELAWKGNRNRVLIGIGLMVFQNLTGINGVNFYTATIFRSIGFQGTNAVLLASGMFAVVKTVATLASLLLLIDRAGRRKLLLVSAAGVSLSLWYIGGYIFAANVVLGETQTRTAGGWVAIVAVYTYAASFSIAWNGVVWVYASEIFPGRIKELAVCLTTFTQWLSAFGVARASPYMLSSLRGGFFFFFAASMVVAAVFVFFGVPETKGQSLERMDEIFGTPYSGELGARFGVLEAGMNDMEKADGKDPGAERASVHRVRSVEVDQVGISAMGRVV</sequence>
<keyword evidence="5" id="KW-0672">Quinate metabolism</keyword>
<evidence type="ECO:0000256" key="3">
    <source>
        <dbReference type="ARBA" id="ARBA00022448"/>
    </source>
</evidence>
<feature type="transmembrane region" description="Helical" evidence="10">
    <location>
        <begin position="196"/>
        <end position="214"/>
    </location>
</feature>
<dbReference type="PROSITE" id="PS50850">
    <property type="entry name" value="MFS"/>
    <property type="match status" value="1"/>
</dbReference>
<dbReference type="FunFam" id="1.20.1250.20:FF:000134">
    <property type="entry name" value="MFS sugar transporter protein"/>
    <property type="match status" value="1"/>
</dbReference>
<evidence type="ECO:0000256" key="8">
    <source>
        <dbReference type="ARBA" id="ARBA00043213"/>
    </source>
</evidence>
<dbReference type="InterPro" id="IPR036259">
    <property type="entry name" value="MFS_trans_sf"/>
</dbReference>
<dbReference type="AlphaFoldDB" id="A0A3D8QTJ9"/>
<feature type="transmembrane region" description="Helical" evidence="10">
    <location>
        <begin position="125"/>
        <end position="147"/>
    </location>
</feature>
<gene>
    <name evidence="12" type="ORF">BP6252_10659</name>
</gene>
<accession>A0A3D8QTJ9</accession>
<protein>
    <recommendedName>
        <fullName evidence="8">Quinate transporter</fullName>
    </recommendedName>
</protein>
<evidence type="ECO:0000256" key="5">
    <source>
        <dbReference type="ARBA" id="ARBA00022911"/>
    </source>
</evidence>
<dbReference type="InterPro" id="IPR005829">
    <property type="entry name" value="Sugar_transporter_CS"/>
</dbReference>
<dbReference type="GO" id="GO:0005351">
    <property type="term" value="F:carbohydrate:proton symporter activity"/>
    <property type="evidence" value="ECO:0007669"/>
    <property type="project" value="TreeGrafter"/>
</dbReference>
<dbReference type="InterPro" id="IPR020846">
    <property type="entry name" value="MFS_dom"/>
</dbReference>
<keyword evidence="4 10" id="KW-0812">Transmembrane</keyword>
<organism evidence="12 13">
    <name type="scientific">Coleophoma cylindrospora</name>
    <dbReference type="NCBI Taxonomy" id="1849047"/>
    <lineage>
        <taxon>Eukaryota</taxon>
        <taxon>Fungi</taxon>
        <taxon>Dikarya</taxon>
        <taxon>Ascomycota</taxon>
        <taxon>Pezizomycotina</taxon>
        <taxon>Leotiomycetes</taxon>
        <taxon>Helotiales</taxon>
        <taxon>Dermateaceae</taxon>
        <taxon>Coleophoma</taxon>
    </lineage>
</organism>
<feature type="transmembrane region" description="Helical" evidence="10">
    <location>
        <begin position="355"/>
        <end position="380"/>
    </location>
</feature>
<dbReference type="NCBIfam" id="TIGR00879">
    <property type="entry name" value="SP"/>
    <property type="match status" value="1"/>
</dbReference>
<comment type="caution">
    <text evidence="12">The sequence shown here is derived from an EMBL/GenBank/DDBJ whole genome shotgun (WGS) entry which is preliminary data.</text>
</comment>
<evidence type="ECO:0000256" key="2">
    <source>
        <dbReference type="ARBA" id="ARBA00010992"/>
    </source>
</evidence>
<feature type="transmembrane region" description="Helical" evidence="10">
    <location>
        <begin position="287"/>
        <end position="311"/>
    </location>
</feature>
<dbReference type="EMBL" id="PDLM01000012">
    <property type="protein sequence ID" value="RDW65008.1"/>
    <property type="molecule type" value="Genomic_DNA"/>
</dbReference>
<dbReference type="SUPFAM" id="SSF103473">
    <property type="entry name" value="MFS general substrate transporter"/>
    <property type="match status" value="1"/>
</dbReference>
<evidence type="ECO:0000259" key="11">
    <source>
        <dbReference type="PROSITE" id="PS50850"/>
    </source>
</evidence>
<dbReference type="PRINTS" id="PR00171">
    <property type="entry name" value="SUGRTRNSPORT"/>
</dbReference>
<dbReference type="InterPro" id="IPR005828">
    <property type="entry name" value="MFS_sugar_transport-like"/>
</dbReference>
<dbReference type="GO" id="GO:0016020">
    <property type="term" value="C:membrane"/>
    <property type="evidence" value="ECO:0007669"/>
    <property type="project" value="UniProtKB-SubCell"/>
</dbReference>
<keyword evidence="13" id="KW-1185">Reference proteome</keyword>
<evidence type="ECO:0000313" key="13">
    <source>
        <dbReference type="Proteomes" id="UP000256645"/>
    </source>
</evidence>
<reference evidence="12 13" key="1">
    <citation type="journal article" date="2018" name="IMA Fungus">
        <title>IMA Genome-F 9: Draft genome sequence of Annulohypoxylon stygium, Aspergillus mulundensis, Berkeleyomyces basicola (syn. Thielaviopsis basicola), Ceratocystis smalleyi, two Cercospora beticola strains, Coleophoma cylindrospora, Fusarium fracticaudum, Phialophora cf. hyalina, and Morchella septimelata.</title>
        <authorList>
            <person name="Wingfield B.D."/>
            <person name="Bills G.F."/>
            <person name="Dong Y."/>
            <person name="Huang W."/>
            <person name="Nel W.J."/>
            <person name="Swalarsk-Parry B.S."/>
            <person name="Vaghefi N."/>
            <person name="Wilken P.M."/>
            <person name="An Z."/>
            <person name="de Beer Z.W."/>
            <person name="De Vos L."/>
            <person name="Chen L."/>
            <person name="Duong T.A."/>
            <person name="Gao Y."/>
            <person name="Hammerbacher A."/>
            <person name="Kikkert J.R."/>
            <person name="Li Y."/>
            <person name="Li H."/>
            <person name="Li K."/>
            <person name="Li Q."/>
            <person name="Liu X."/>
            <person name="Ma X."/>
            <person name="Naidoo K."/>
            <person name="Pethybridge S.J."/>
            <person name="Sun J."/>
            <person name="Steenkamp E.T."/>
            <person name="van der Nest M.A."/>
            <person name="van Wyk S."/>
            <person name="Wingfield M.J."/>
            <person name="Xiong C."/>
            <person name="Yue Q."/>
            <person name="Zhang X."/>
        </authorList>
    </citation>
    <scope>NUCLEOTIDE SEQUENCE [LARGE SCALE GENOMIC DNA]</scope>
    <source>
        <strain evidence="12 13">BP6252</strain>
    </source>
</reference>
<dbReference type="OrthoDB" id="508119at2759"/>
<keyword evidence="6 10" id="KW-1133">Transmembrane helix</keyword>
<dbReference type="PANTHER" id="PTHR48022">
    <property type="entry name" value="PLASTIDIC GLUCOSE TRANSPORTER 4"/>
    <property type="match status" value="1"/>
</dbReference>
<dbReference type="PANTHER" id="PTHR48022:SF34">
    <property type="entry name" value="MAJOR FACILITATOR SUPERFAMILY (MFS) PROFILE DOMAIN-CONTAINING PROTEIN-RELATED"/>
    <property type="match status" value="1"/>
</dbReference>
<evidence type="ECO:0000256" key="6">
    <source>
        <dbReference type="ARBA" id="ARBA00022989"/>
    </source>
</evidence>
<dbReference type="Gene3D" id="1.20.1250.20">
    <property type="entry name" value="MFS general substrate transporter like domains"/>
    <property type="match status" value="1"/>
</dbReference>
<evidence type="ECO:0000256" key="4">
    <source>
        <dbReference type="ARBA" id="ARBA00022692"/>
    </source>
</evidence>
<evidence type="ECO:0000313" key="12">
    <source>
        <dbReference type="EMBL" id="RDW65008.1"/>
    </source>
</evidence>
<feature type="transmembrane region" description="Helical" evidence="10">
    <location>
        <begin position="392"/>
        <end position="416"/>
    </location>
</feature>
<dbReference type="InterPro" id="IPR050360">
    <property type="entry name" value="MFS_Sugar_Transporters"/>
</dbReference>
<name>A0A3D8QTJ9_9HELO</name>
<comment type="subcellular location">
    <subcellularLocation>
        <location evidence="1">Membrane</location>
        <topology evidence="1">Multi-pass membrane protein</topology>
    </subcellularLocation>
</comment>
<dbReference type="PROSITE" id="PS00216">
    <property type="entry name" value="SUGAR_TRANSPORT_1"/>
    <property type="match status" value="1"/>
</dbReference>
<evidence type="ECO:0000256" key="1">
    <source>
        <dbReference type="ARBA" id="ARBA00004141"/>
    </source>
</evidence>
<keyword evidence="7 10" id="KW-0472">Membrane</keyword>
<feature type="transmembrane region" description="Helical" evidence="10">
    <location>
        <begin position="459"/>
        <end position="478"/>
    </location>
</feature>
<dbReference type="PROSITE" id="PS00217">
    <property type="entry name" value="SUGAR_TRANSPORT_2"/>
    <property type="match status" value="1"/>
</dbReference>
<dbReference type="InterPro" id="IPR003663">
    <property type="entry name" value="Sugar/inositol_transpt"/>
</dbReference>
<dbReference type="Pfam" id="PF00083">
    <property type="entry name" value="Sugar_tr"/>
    <property type="match status" value="1"/>
</dbReference>
<evidence type="ECO:0000256" key="10">
    <source>
        <dbReference type="SAM" id="Phobius"/>
    </source>
</evidence>
<evidence type="ECO:0000256" key="7">
    <source>
        <dbReference type="ARBA" id="ARBA00023136"/>
    </source>
</evidence>
<feature type="transmembrane region" description="Helical" evidence="10">
    <location>
        <begin position="428"/>
        <end position="447"/>
    </location>
</feature>
<proteinExistence type="inferred from homology"/>
<feature type="transmembrane region" description="Helical" evidence="10">
    <location>
        <begin position="323"/>
        <end position="346"/>
    </location>
</feature>